<dbReference type="Gene3D" id="3.10.450.50">
    <property type="match status" value="1"/>
</dbReference>
<proteinExistence type="predicted"/>
<dbReference type="InterPro" id="IPR032710">
    <property type="entry name" value="NTF2-like_dom_sf"/>
</dbReference>
<protein>
    <recommendedName>
        <fullName evidence="2">SnoaL-like domain-containing protein</fullName>
    </recommendedName>
</protein>
<reference evidence="3 4" key="1">
    <citation type="submission" date="2020-08" db="EMBL/GenBank/DDBJ databases">
        <title>Genomic Encyclopedia of Type Strains, Phase IV (KMG-IV): sequencing the most valuable type-strain genomes for metagenomic binning, comparative biology and taxonomic classification.</title>
        <authorList>
            <person name="Goeker M."/>
        </authorList>
    </citation>
    <scope>NUCLEOTIDE SEQUENCE [LARGE SCALE GENOMIC DNA]</scope>
    <source>
        <strain evidence="3 4">DSM 27165</strain>
    </source>
</reference>
<organism evidence="3 4">
    <name type="scientific">Chitinivorax tropicus</name>
    <dbReference type="NCBI Taxonomy" id="714531"/>
    <lineage>
        <taxon>Bacteria</taxon>
        <taxon>Pseudomonadati</taxon>
        <taxon>Pseudomonadota</taxon>
        <taxon>Betaproteobacteria</taxon>
        <taxon>Chitinivorax</taxon>
    </lineage>
</organism>
<dbReference type="Proteomes" id="UP000575898">
    <property type="component" value="Unassembled WGS sequence"/>
</dbReference>
<dbReference type="EMBL" id="JACHHY010000018">
    <property type="protein sequence ID" value="MBB5019609.1"/>
    <property type="molecule type" value="Genomic_DNA"/>
</dbReference>
<sequence>MIDRIVMFWQAIQARNWETMRACLHEDATLSWWASGEHFSGGDAIVHVNRIYPEGWSITLHEINPLPDGRVHSLVRVDHPGQGVFFANSFFTLRAGKIQHADEYWSDCVAPPAWRSEGALPGYRQEGERRPPVRP</sequence>
<feature type="domain" description="SnoaL-like" evidence="2">
    <location>
        <begin position="8"/>
        <end position="99"/>
    </location>
</feature>
<accession>A0A840MR94</accession>
<feature type="region of interest" description="Disordered" evidence="1">
    <location>
        <begin position="115"/>
        <end position="135"/>
    </location>
</feature>
<dbReference type="Pfam" id="PF12680">
    <property type="entry name" value="SnoaL_2"/>
    <property type="match status" value="1"/>
</dbReference>
<evidence type="ECO:0000259" key="2">
    <source>
        <dbReference type="Pfam" id="PF12680"/>
    </source>
</evidence>
<comment type="caution">
    <text evidence="3">The sequence shown here is derived from an EMBL/GenBank/DDBJ whole genome shotgun (WGS) entry which is preliminary data.</text>
</comment>
<gene>
    <name evidence="3" type="ORF">HNQ59_002911</name>
</gene>
<name>A0A840MR94_9PROT</name>
<dbReference type="AlphaFoldDB" id="A0A840MR94"/>
<dbReference type="InterPro" id="IPR037401">
    <property type="entry name" value="SnoaL-like"/>
</dbReference>
<evidence type="ECO:0000313" key="4">
    <source>
        <dbReference type="Proteomes" id="UP000575898"/>
    </source>
</evidence>
<evidence type="ECO:0000313" key="3">
    <source>
        <dbReference type="EMBL" id="MBB5019609.1"/>
    </source>
</evidence>
<keyword evidence="4" id="KW-1185">Reference proteome</keyword>
<feature type="compositionally biased region" description="Basic and acidic residues" evidence="1">
    <location>
        <begin position="125"/>
        <end position="135"/>
    </location>
</feature>
<dbReference type="SUPFAM" id="SSF54427">
    <property type="entry name" value="NTF2-like"/>
    <property type="match status" value="1"/>
</dbReference>
<evidence type="ECO:0000256" key="1">
    <source>
        <dbReference type="SAM" id="MobiDB-lite"/>
    </source>
</evidence>
<dbReference type="RefSeq" id="WP_184040740.1">
    <property type="nucleotide sequence ID" value="NZ_JACHHY010000018.1"/>
</dbReference>